<name>A0A3N5C646_9EURY</name>
<dbReference type="PANTHER" id="PTHR47627">
    <property type="entry name" value="RUBREDOXIN"/>
    <property type="match status" value="1"/>
</dbReference>
<keyword evidence="5 6" id="KW-0408">Iron</keyword>
<dbReference type="PROSITE" id="PS50903">
    <property type="entry name" value="RUBREDOXIN_LIKE"/>
    <property type="match status" value="1"/>
</dbReference>
<organism evidence="8 9">
    <name type="scientific">Methanobrevibacter gottschalkii DSM 11977</name>
    <dbReference type="NCBI Taxonomy" id="1122229"/>
    <lineage>
        <taxon>Archaea</taxon>
        <taxon>Methanobacteriati</taxon>
        <taxon>Methanobacteriota</taxon>
        <taxon>Methanomada group</taxon>
        <taxon>Methanobacteria</taxon>
        <taxon>Methanobacteriales</taxon>
        <taxon>Methanobacteriaceae</taxon>
        <taxon>Methanobrevibacter</taxon>
    </lineage>
</organism>
<comment type="caution">
    <text evidence="8">The sequence shown here is derived from an EMBL/GenBank/DDBJ whole genome shotgun (WGS) entry which is preliminary data.</text>
</comment>
<dbReference type="Gene3D" id="2.20.28.10">
    <property type="match status" value="1"/>
</dbReference>
<dbReference type="Proteomes" id="UP000271783">
    <property type="component" value="Unassembled WGS sequence"/>
</dbReference>
<dbReference type="RefSeq" id="WP_069575525.1">
    <property type="nucleotide sequence ID" value="NZ_RKRG01000002.1"/>
</dbReference>
<feature type="domain" description="Rubredoxin-like" evidence="7">
    <location>
        <begin position="1"/>
        <end position="52"/>
    </location>
</feature>
<comment type="similarity">
    <text evidence="6">Belongs to the rubredoxin family.</text>
</comment>
<evidence type="ECO:0000256" key="3">
    <source>
        <dbReference type="ARBA" id="ARBA00022723"/>
    </source>
</evidence>
<dbReference type="PANTHER" id="PTHR47627:SF1">
    <property type="entry name" value="RUBREDOXIN-1-RELATED"/>
    <property type="match status" value="1"/>
</dbReference>
<evidence type="ECO:0000259" key="7">
    <source>
        <dbReference type="PROSITE" id="PS50903"/>
    </source>
</evidence>
<evidence type="ECO:0000313" key="8">
    <source>
        <dbReference type="EMBL" id="RPF51861.1"/>
    </source>
</evidence>
<accession>A0A3N5C646</accession>
<dbReference type="InterPro" id="IPR024935">
    <property type="entry name" value="Rubredoxin_dom"/>
</dbReference>
<evidence type="ECO:0000256" key="5">
    <source>
        <dbReference type="ARBA" id="ARBA00023004"/>
    </source>
</evidence>
<evidence type="ECO:0000256" key="4">
    <source>
        <dbReference type="ARBA" id="ARBA00022982"/>
    </source>
</evidence>
<keyword evidence="2" id="KW-0813">Transport</keyword>
<dbReference type="PRINTS" id="PR00163">
    <property type="entry name" value="RUBREDOXIN"/>
</dbReference>
<dbReference type="SUPFAM" id="SSF57802">
    <property type="entry name" value="Rubredoxin-like"/>
    <property type="match status" value="1"/>
</dbReference>
<dbReference type="EMBL" id="RKRG01000002">
    <property type="protein sequence ID" value="RPF51861.1"/>
    <property type="molecule type" value="Genomic_DNA"/>
</dbReference>
<evidence type="ECO:0000256" key="6">
    <source>
        <dbReference type="RuleBase" id="RU003820"/>
    </source>
</evidence>
<dbReference type="GO" id="GO:0043448">
    <property type="term" value="P:alkane catabolic process"/>
    <property type="evidence" value="ECO:0007669"/>
    <property type="project" value="TreeGrafter"/>
</dbReference>
<dbReference type="CDD" id="cd00730">
    <property type="entry name" value="rubredoxin"/>
    <property type="match status" value="1"/>
</dbReference>
<dbReference type="GO" id="GO:0005506">
    <property type="term" value="F:iron ion binding"/>
    <property type="evidence" value="ECO:0007669"/>
    <property type="project" value="UniProtKB-UniRule"/>
</dbReference>
<keyword evidence="3 6" id="KW-0479">Metal-binding</keyword>
<protein>
    <recommendedName>
        <fullName evidence="6">Rubredoxin</fullName>
    </recommendedName>
</protein>
<keyword evidence="4 6" id="KW-0249">Electron transport</keyword>
<comment type="cofactor">
    <cofactor evidence="6">
        <name>Fe(3+)</name>
        <dbReference type="ChEBI" id="CHEBI:29034"/>
    </cofactor>
</comment>
<keyword evidence="9" id="KW-1185">Reference proteome</keyword>
<dbReference type="GO" id="GO:0009055">
    <property type="term" value="F:electron transfer activity"/>
    <property type="evidence" value="ECO:0007669"/>
    <property type="project" value="TreeGrafter"/>
</dbReference>
<dbReference type="InterPro" id="IPR024934">
    <property type="entry name" value="Rubredoxin-like_dom"/>
</dbReference>
<proteinExistence type="inferred from homology"/>
<reference evidence="8 9" key="1">
    <citation type="submission" date="2018-11" db="EMBL/GenBank/DDBJ databases">
        <title>Genomic Encyclopedia of Type Strains, Phase IV (KMG-IV): sequencing the most valuable type-strain genomes for metagenomic binning, comparative biology and taxonomic classification.</title>
        <authorList>
            <person name="Goeker M."/>
        </authorList>
    </citation>
    <scope>NUCLEOTIDE SEQUENCE [LARGE SCALE GENOMIC DNA]</scope>
    <source>
        <strain evidence="8 9">DSM 11977</strain>
    </source>
</reference>
<evidence type="ECO:0000256" key="2">
    <source>
        <dbReference type="ARBA" id="ARBA00022448"/>
    </source>
</evidence>
<comment type="function">
    <text evidence="1">Rubredoxin is a small nonheme, iron protein lacking acid-labile sulfide. Its single Fe, chelated to 4 Cys, functions as an electron acceptor and may also stabilize the conformation of the molecule.</text>
</comment>
<dbReference type="Pfam" id="PF00301">
    <property type="entry name" value="Rubredoxin"/>
    <property type="match status" value="1"/>
</dbReference>
<dbReference type="AlphaFoldDB" id="A0A3N5C646"/>
<sequence>MAKYKCKICGYIFDEDNIEEGLNIPEGTKFEDLPSSFKCPKCGMPKSMFMKMD</sequence>
<evidence type="ECO:0000313" key="9">
    <source>
        <dbReference type="Proteomes" id="UP000271783"/>
    </source>
</evidence>
<gene>
    <name evidence="8" type="ORF">EDC42_1203</name>
</gene>
<evidence type="ECO:0000256" key="1">
    <source>
        <dbReference type="ARBA" id="ARBA00002360"/>
    </source>
</evidence>
<dbReference type="InterPro" id="IPR050526">
    <property type="entry name" value="Rubredoxin_ET"/>
</dbReference>